<evidence type="ECO:0008006" key="3">
    <source>
        <dbReference type="Google" id="ProtNLM"/>
    </source>
</evidence>
<reference evidence="1 2" key="1">
    <citation type="submission" date="2023-12" db="EMBL/GenBank/DDBJ databases">
        <title>Whole-genome sequencing of halo(alkali)philic microorganisms from hypersaline lakes.</title>
        <authorList>
            <person name="Sorokin D.Y."/>
            <person name="Merkel A.Y."/>
            <person name="Messina E."/>
            <person name="Yakimov M."/>
        </authorList>
    </citation>
    <scope>NUCLEOTIDE SEQUENCE [LARGE SCALE GENOMIC DNA]</scope>
    <source>
        <strain evidence="1 2">AB-CW1</strain>
    </source>
</reference>
<proteinExistence type="predicted"/>
<dbReference type="RefSeq" id="WP_346053237.1">
    <property type="nucleotide sequence ID" value="NZ_JAYGII010000052.1"/>
</dbReference>
<dbReference type="AlphaFoldDB" id="A0AAP6ML21"/>
<protein>
    <recommendedName>
        <fullName evidence="3">Mn2+-dependent serine/threonine protein kinase</fullName>
    </recommendedName>
</protein>
<evidence type="ECO:0000313" key="2">
    <source>
        <dbReference type="Proteomes" id="UP001302316"/>
    </source>
</evidence>
<comment type="caution">
    <text evidence="1">The sequence shown here is derived from an EMBL/GenBank/DDBJ whole genome shotgun (WGS) entry which is preliminary data.</text>
</comment>
<gene>
    <name evidence="1" type="ORF">VCB98_13025</name>
</gene>
<dbReference type="SUPFAM" id="SSF56112">
    <property type="entry name" value="Protein kinase-like (PK-like)"/>
    <property type="match status" value="1"/>
</dbReference>
<dbReference type="EMBL" id="JAYGII010000052">
    <property type="protein sequence ID" value="MEA5446743.1"/>
    <property type="molecule type" value="Genomic_DNA"/>
</dbReference>
<dbReference type="InterPro" id="IPR011009">
    <property type="entry name" value="Kinase-like_dom_sf"/>
</dbReference>
<sequence>MEGESQQLPAPDAALSTRVGLACANSRKRILFIEHQGEKLCIKRAQRNPGRRVTAWFTRLLLQPLCHHPVKLSAVIAPDRQEGLHHEATRLMQYNRAGVATPKLKAVSDYWFAMSVPGILFGNALREGDQAEREALLRDAVIALADFHEADHWHGGAQIKNLLYGDGQIYRIDFEERLATAFDLPLIQVWDVFGFMMSVGRLRKYFDIPTRERLIETLVREYLARGERKQLQDLLARFARRGLTLVERFRFTRYLGAKRSLERVEMVSQYILRGCD</sequence>
<accession>A0AAP6ML21</accession>
<dbReference type="Proteomes" id="UP001302316">
    <property type="component" value="Unassembled WGS sequence"/>
</dbReference>
<keyword evidence="2" id="KW-1185">Reference proteome</keyword>
<organism evidence="1 2">
    <name type="scientific">Natronospira elongata</name>
    <dbReference type="NCBI Taxonomy" id="3110268"/>
    <lineage>
        <taxon>Bacteria</taxon>
        <taxon>Pseudomonadati</taxon>
        <taxon>Pseudomonadota</taxon>
        <taxon>Gammaproteobacteria</taxon>
        <taxon>Natronospirales</taxon>
        <taxon>Natronospiraceae</taxon>
        <taxon>Natronospira</taxon>
    </lineage>
</organism>
<name>A0AAP6ML21_9GAMM</name>
<evidence type="ECO:0000313" key="1">
    <source>
        <dbReference type="EMBL" id="MEA5446743.1"/>
    </source>
</evidence>